<organism evidence="2 3">
    <name type="scientific">Trifolium medium</name>
    <dbReference type="NCBI Taxonomy" id="97028"/>
    <lineage>
        <taxon>Eukaryota</taxon>
        <taxon>Viridiplantae</taxon>
        <taxon>Streptophyta</taxon>
        <taxon>Embryophyta</taxon>
        <taxon>Tracheophyta</taxon>
        <taxon>Spermatophyta</taxon>
        <taxon>Magnoliopsida</taxon>
        <taxon>eudicotyledons</taxon>
        <taxon>Gunneridae</taxon>
        <taxon>Pentapetalae</taxon>
        <taxon>rosids</taxon>
        <taxon>fabids</taxon>
        <taxon>Fabales</taxon>
        <taxon>Fabaceae</taxon>
        <taxon>Papilionoideae</taxon>
        <taxon>50 kb inversion clade</taxon>
        <taxon>NPAAA clade</taxon>
        <taxon>Hologalegina</taxon>
        <taxon>IRL clade</taxon>
        <taxon>Trifolieae</taxon>
        <taxon>Trifolium</taxon>
    </lineage>
</organism>
<dbReference type="InterPro" id="IPR024705">
    <property type="entry name" value="Ssp411"/>
</dbReference>
<dbReference type="Pfam" id="PF03190">
    <property type="entry name" value="Thioredox_DsbH"/>
    <property type="match status" value="1"/>
</dbReference>
<dbReference type="Gene3D" id="3.40.30.10">
    <property type="entry name" value="Glutaredoxin"/>
    <property type="match status" value="1"/>
</dbReference>
<dbReference type="Proteomes" id="UP000265520">
    <property type="component" value="Unassembled WGS sequence"/>
</dbReference>
<protein>
    <submittedName>
        <fullName evidence="2">Spermatogenesis-associated protein 20-like</fullName>
    </submittedName>
</protein>
<evidence type="ECO:0000313" key="3">
    <source>
        <dbReference type="Proteomes" id="UP000265520"/>
    </source>
</evidence>
<dbReference type="InterPro" id="IPR036249">
    <property type="entry name" value="Thioredoxin-like_sf"/>
</dbReference>
<dbReference type="PANTHER" id="PTHR42899">
    <property type="entry name" value="SPERMATOGENESIS-ASSOCIATED PROTEIN 20"/>
    <property type="match status" value="1"/>
</dbReference>
<dbReference type="EMBL" id="LXQA010217778">
    <property type="protein sequence ID" value="MCI34855.1"/>
    <property type="molecule type" value="Genomic_DNA"/>
</dbReference>
<proteinExistence type="predicted"/>
<dbReference type="AlphaFoldDB" id="A0A392RGZ0"/>
<evidence type="ECO:0000313" key="2">
    <source>
        <dbReference type="EMBL" id="MCI34855.1"/>
    </source>
</evidence>
<reference evidence="2 3" key="1">
    <citation type="journal article" date="2018" name="Front. Plant Sci.">
        <title>Red Clover (Trifolium pratense) and Zigzag Clover (T. medium) - A Picture of Genomic Similarities and Differences.</title>
        <authorList>
            <person name="Dluhosova J."/>
            <person name="Istvanek J."/>
            <person name="Nedelnik J."/>
            <person name="Repkova J."/>
        </authorList>
    </citation>
    <scope>NUCLEOTIDE SEQUENCE [LARGE SCALE GENOMIC DNA]</scope>
    <source>
        <strain evidence="3">cv. 10/8</strain>
        <tissue evidence="2">Leaf</tissue>
    </source>
</reference>
<dbReference type="InterPro" id="IPR004879">
    <property type="entry name" value="Ssp411-like_TRX"/>
</dbReference>
<keyword evidence="3" id="KW-1185">Reference proteome</keyword>
<dbReference type="SUPFAM" id="SSF52833">
    <property type="entry name" value="Thioredoxin-like"/>
    <property type="match status" value="1"/>
</dbReference>
<dbReference type="GO" id="GO:0009507">
    <property type="term" value="C:chloroplast"/>
    <property type="evidence" value="ECO:0007669"/>
    <property type="project" value="TreeGrafter"/>
</dbReference>
<dbReference type="PANTHER" id="PTHR42899:SF1">
    <property type="entry name" value="SPERMATOGENESIS-ASSOCIATED PROTEIN 20"/>
    <property type="match status" value="1"/>
</dbReference>
<feature type="non-terminal residue" evidence="2">
    <location>
        <position position="1"/>
    </location>
</feature>
<accession>A0A392RGZ0</accession>
<sequence>CHVMEVESFEDEGIAKLLNDWFVSIKVDREERPDVDKVN</sequence>
<feature type="domain" description="Spermatogenesis-associated protein 20-like TRX" evidence="1">
    <location>
        <begin position="1"/>
        <end position="38"/>
    </location>
</feature>
<evidence type="ECO:0000259" key="1">
    <source>
        <dbReference type="Pfam" id="PF03190"/>
    </source>
</evidence>
<comment type="caution">
    <text evidence="2">The sequence shown here is derived from an EMBL/GenBank/DDBJ whole genome shotgun (WGS) entry which is preliminary data.</text>
</comment>
<name>A0A392RGZ0_9FABA</name>